<proteinExistence type="evidence at transcript level"/>
<dbReference type="SUPFAM" id="SSF48403">
    <property type="entry name" value="Ankyrin repeat"/>
    <property type="match status" value="1"/>
</dbReference>
<evidence type="ECO:0000313" key="1">
    <source>
        <dbReference type="EMBL" id="QGW50406.1"/>
    </source>
</evidence>
<dbReference type="EMBL" id="MN616914">
    <property type="protein sequence ID" value="QGW50406.1"/>
    <property type="molecule type" value="mRNA"/>
</dbReference>
<name>A0A6B9CK49_9HYME</name>
<keyword evidence="1" id="KW-0675">Receptor</keyword>
<dbReference type="AlphaFoldDB" id="A0A6B9CK49"/>
<sequence>MENSKAVEHLKTLETLMIKAMEGNRSNYNKDDLEKLLRSSDPDDEQRLKTTIIDILECDDIVAIKILIANQAIDLFSRDFEEKTALSVAVSSGSMDIVKLFLNQMNEYDVIRYNNEQLLCFDFPKILPELYLVEDIIWIVRILMSKKFLLSLKHKLAVLEFLVHDRNDCDCATGDIKQRLAGLIMYGSATHVKEIINKIMGQIDTGEIELDKEAMITCIRNALKPGVVFDLYIDKDIEDYITSIFPTWKSTFSDEPDDTTEYNWLKEYDIEDENTKLSLFDILCMNPRDTYSYISHLNFHQITTQHASAGEYIKSLKAKSLIRRQIEEFVPEFMIDFFPQLPENCANLVIHYIQCDLNNENILNMCRIAFAELRKNCDMVESYQEYVIDMEIDRY</sequence>
<organism evidence="1">
    <name type="scientific">Chouioia cunea</name>
    <dbReference type="NCBI Taxonomy" id="1570515"/>
    <lineage>
        <taxon>Eukaryota</taxon>
        <taxon>Metazoa</taxon>
        <taxon>Ecdysozoa</taxon>
        <taxon>Arthropoda</taxon>
        <taxon>Hexapoda</taxon>
        <taxon>Insecta</taxon>
        <taxon>Pterygota</taxon>
        <taxon>Neoptera</taxon>
        <taxon>Endopterygota</taxon>
        <taxon>Hymenoptera</taxon>
        <taxon>Apocrita</taxon>
        <taxon>Proctotrupomorpha</taxon>
        <taxon>Chalcidoidea</taxon>
        <taxon>Eulophidae</taxon>
        <taxon>Tetrastichinae</taxon>
        <taxon>Chouioia</taxon>
    </lineage>
</organism>
<accession>A0A6B9CK49</accession>
<dbReference type="InterPro" id="IPR036770">
    <property type="entry name" value="Ankyrin_rpt-contain_sf"/>
</dbReference>
<protein>
    <submittedName>
        <fullName evidence="1">Odorant receptor 82</fullName>
    </submittedName>
</protein>
<reference evidence="1" key="1">
    <citation type="journal article" date="2019" name="Sci. Rep.">
        <title>Full-Length Transcriptome Survey and Expression Analysis of Parasitoid Wasp Chouioia cunea upon Exposure to 1-Dodecene.</title>
        <authorList>
            <person name="Pan L."/>
            <person name="Guo M."/>
            <person name="Jin X."/>
            <person name="Sun Z."/>
            <person name="Jiang H."/>
            <person name="Han J."/>
            <person name="Wang Y."/>
            <person name="Yan C."/>
            <person name="Li M."/>
        </authorList>
    </citation>
    <scope>NUCLEOTIDE SEQUENCE</scope>
</reference>
<dbReference type="Gene3D" id="1.25.40.20">
    <property type="entry name" value="Ankyrin repeat-containing domain"/>
    <property type="match status" value="1"/>
</dbReference>